<name>A0A834RWL9_9PLEO</name>
<accession>A0A834RWL9</accession>
<organism evidence="3 5">
    <name type="scientific">Pyrenophora tritici-repentis</name>
    <dbReference type="NCBI Taxonomy" id="45151"/>
    <lineage>
        <taxon>Eukaryota</taxon>
        <taxon>Fungi</taxon>
        <taxon>Dikarya</taxon>
        <taxon>Ascomycota</taxon>
        <taxon>Pezizomycotina</taxon>
        <taxon>Dothideomycetes</taxon>
        <taxon>Pleosporomycetidae</taxon>
        <taxon>Pleosporales</taxon>
        <taxon>Pleosporineae</taxon>
        <taxon>Pleosporaceae</taxon>
        <taxon>Pyrenophora</taxon>
    </lineage>
</organism>
<protein>
    <submittedName>
        <fullName evidence="3">DDE-1 domain containing protein</fullName>
    </submittedName>
    <submittedName>
        <fullName evidence="4">Transposase</fullName>
    </submittedName>
</protein>
<feature type="domain" description="DDE-1" evidence="2">
    <location>
        <begin position="123"/>
        <end position="284"/>
    </location>
</feature>
<evidence type="ECO:0000259" key="2">
    <source>
        <dbReference type="Pfam" id="PF03184"/>
    </source>
</evidence>
<reference evidence="4" key="2">
    <citation type="submission" date="2021-05" db="EMBL/GenBank/DDBJ databases">
        <authorList>
            <person name="Moolhuijzen P.M."/>
            <person name="Moffat C.S."/>
        </authorList>
    </citation>
    <scope>NUCLEOTIDE SEQUENCE</scope>
    <source>
        <strain evidence="4">86-124</strain>
    </source>
</reference>
<dbReference type="Proteomes" id="UP000249757">
    <property type="component" value="Unassembled WGS sequence"/>
</dbReference>
<feature type="region of interest" description="Disordered" evidence="1">
    <location>
        <begin position="433"/>
        <end position="458"/>
    </location>
</feature>
<reference evidence="4" key="3">
    <citation type="journal article" date="2022" name="bioRxiv">
        <title>A global pangenome for the wheat fungal pathogen Pyrenophora tritici-repentis and prediction of effector protein structural homology.</title>
        <authorList>
            <person name="Moolhuijzen P."/>
            <person name="See P.T."/>
            <person name="Shi G."/>
            <person name="Powell H.R."/>
            <person name="Cockram J."/>
            <person name="Jorgensen L.N."/>
            <person name="Benslimane H."/>
            <person name="Strelkov S.E."/>
            <person name="Turner J."/>
            <person name="Liu Z."/>
            <person name="Moffat C.S."/>
        </authorList>
    </citation>
    <scope>NUCLEOTIDE SEQUENCE</scope>
    <source>
        <strain evidence="4">86-124</strain>
    </source>
</reference>
<sequence length="476" mass="53925">MPPLIPQLISAAQRILDLEHPDGKAPPIGKNWISRWLARNPDCRRKKQKKQEIKRLAANTVEVYERHFAALKRAIDEYAIQPGDLYIMDETDIRMGAGGQQYVITMAGDDDAVQSPSDTNRESVTVVETVAADGSVLAPFIILKGKAHLSKWHTNTKLPDDYIVAVSETAYNNDELSLEWIRHFDAYSRRRQTGTWRLLIFDGFGSHGTKELIDFCDDNNIVLFSLPSHTSHNLQSLDVGVFQAYKKHYRGVVEDAAREGCTDFNKLEFLHAIDGVRRHTFKSSTVQKVFELAGVWPWDPERVLYKLTRPRRVSTPEEMSYLFQASETPTPTTPRSFVAYAGKTQELCNYTEHILSNRAARLARASVVLGLNYDLATRELAKTKIAARERAQRQDNSRLTIQKGGVVTARGSREAVFQKAKIAEQKAVREAVRETRRRLRDATQQPTPASAEASTPSQQAPVMHLIHWKIPLNQWL</sequence>
<dbReference type="EMBL" id="NRDI02000037">
    <property type="protein sequence ID" value="KAI1507603.1"/>
    <property type="molecule type" value="Genomic_DNA"/>
</dbReference>
<evidence type="ECO:0000313" key="6">
    <source>
        <dbReference type="Proteomes" id="UP000249757"/>
    </source>
</evidence>
<dbReference type="Pfam" id="PF03184">
    <property type="entry name" value="DDE_1"/>
    <property type="match status" value="1"/>
</dbReference>
<feature type="compositionally biased region" description="Polar residues" evidence="1">
    <location>
        <begin position="442"/>
        <end position="458"/>
    </location>
</feature>
<dbReference type="Proteomes" id="UP000245464">
    <property type="component" value="Chromosome 5"/>
</dbReference>
<reference evidence="6" key="4">
    <citation type="journal article" date="2022" name="Microb. Genom.">
        <title>A global pangenome for the wheat fungal pathogen Pyrenophora tritici-repentis and prediction of effector protein structural homology.</title>
        <authorList>
            <person name="Moolhuijzen P.M."/>
            <person name="See P.T."/>
            <person name="Shi G."/>
            <person name="Powell H.R."/>
            <person name="Cockram J."/>
            <person name="Jorgensen L.N."/>
            <person name="Benslimane H."/>
            <person name="Strelkov S.E."/>
            <person name="Turner J."/>
            <person name="Liu Z."/>
            <person name="Moffat C.S."/>
        </authorList>
    </citation>
    <scope>NUCLEOTIDE SEQUENCE [LARGE SCALE GENOMIC DNA]</scope>
</reference>
<dbReference type="InterPro" id="IPR050863">
    <property type="entry name" value="CenT-Element_Derived"/>
</dbReference>
<reference evidence="3" key="1">
    <citation type="journal article" date="2018" name="BMC Genomics">
        <title>Comparative genomics of the wheat fungal pathogen Pyrenophora tritici-repentis reveals chromosomal variations and genome plasticity.</title>
        <authorList>
            <person name="Moolhuijzen P."/>
            <person name="See P.T."/>
            <person name="Hane J.K."/>
            <person name="Shi G."/>
            <person name="Liu Z."/>
            <person name="Oliver R.P."/>
            <person name="Moffat C.S."/>
        </authorList>
    </citation>
    <scope>NUCLEOTIDE SEQUENCE [LARGE SCALE GENOMIC DNA]</scope>
    <source>
        <strain evidence="3">M4</strain>
    </source>
</reference>
<evidence type="ECO:0000313" key="4">
    <source>
        <dbReference type="EMBL" id="KAI1507603.1"/>
    </source>
</evidence>
<dbReference type="GO" id="GO:0005634">
    <property type="term" value="C:nucleus"/>
    <property type="evidence" value="ECO:0007669"/>
    <property type="project" value="TreeGrafter"/>
</dbReference>
<evidence type="ECO:0000256" key="1">
    <source>
        <dbReference type="SAM" id="MobiDB-lite"/>
    </source>
</evidence>
<proteinExistence type="predicted"/>
<evidence type="ECO:0000313" key="5">
    <source>
        <dbReference type="Proteomes" id="UP000245464"/>
    </source>
</evidence>
<gene>
    <name evidence="4" type="ORF">Ptr86124_013460</name>
    <name evidence="3" type="ORF">PtrM4_112360</name>
</gene>
<dbReference type="PANTHER" id="PTHR19303:SF74">
    <property type="entry name" value="POGO TRANSPOSABLE ELEMENT WITH KRAB DOMAIN"/>
    <property type="match status" value="1"/>
</dbReference>
<dbReference type="GO" id="GO:0003677">
    <property type="term" value="F:DNA binding"/>
    <property type="evidence" value="ECO:0007669"/>
    <property type="project" value="TreeGrafter"/>
</dbReference>
<keyword evidence="6" id="KW-1185">Reference proteome</keyword>
<evidence type="ECO:0000313" key="3">
    <source>
        <dbReference type="EMBL" id="KAF7571234.1"/>
    </source>
</evidence>
<dbReference type="AlphaFoldDB" id="A0A834RWL9"/>
<comment type="caution">
    <text evidence="3">The sequence shown here is derived from an EMBL/GenBank/DDBJ whole genome shotgun (WGS) entry which is preliminary data.</text>
</comment>
<dbReference type="InterPro" id="IPR004875">
    <property type="entry name" value="DDE_SF_endonuclease_dom"/>
</dbReference>
<dbReference type="PANTHER" id="PTHR19303">
    <property type="entry name" value="TRANSPOSON"/>
    <property type="match status" value="1"/>
</dbReference>
<dbReference type="EMBL" id="NQIK02000005">
    <property type="protein sequence ID" value="KAF7571234.1"/>
    <property type="molecule type" value="Genomic_DNA"/>
</dbReference>